<sequence length="340" mass="39088">MVISPYRHVFTLLKSDIVNKIMNVNHSYSNLAYELHCTVQEIQANLKETTEANQKLLNQVNVNVNELVGSISQLKNETKEAEMLINELNKTIETTQEHVRLGEVAKELAKRSPSKSDLIDILRKLYLKEANCSSSDRTERESGSWCVRRLKNYPPGTRFGRFSTMRPNKNNVVPTNGSHSGELVKSGVKAMNEAFDKLKKQEQQLNDEINKYNATQLQLTNISQKLNELNNTLQGQIKIKSITDALNEEFQLINNRLKTVSTSSKRLLDVLMYMLDYETIVKPLNSIYDKLLNGNLIESNDLKLSNEILNKTKQKLLLLTVKLPQIRYRRKQFHRPCANR</sequence>
<reference evidence="2" key="1">
    <citation type="submission" date="2021-02" db="EMBL/GenBank/DDBJ databases">
        <authorList>
            <person name="Nowell W R."/>
        </authorList>
    </citation>
    <scope>NUCLEOTIDE SEQUENCE</scope>
</reference>
<organism evidence="2 3">
    <name type="scientific">Adineta steineri</name>
    <dbReference type="NCBI Taxonomy" id="433720"/>
    <lineage>
        <taxon>Eukaryota</taxon>
        <taxon>Metazoa</taxon>
        <taxon>Spiralia</taxon>
        <taxon>Gnathifera</taxon>
        <taxon>Rotifera</taxon>
        <taxon>Eurotatoria</taxon>
        <taxon>Bdelloidea</taxon>
        <taxon>Adinetida</taxon>
        <taxon>Adinetidae</taxon>
        <taxon>Adineta</taxon>
    </lineage>
</organism>
<protein>
    <submittedName>
        <fullName evidence="2">Uncharacterized protein</fullName>
    </submittedName>
</protein>
<proteinExistence type="predicted"/>
<evidence type="ECO:0000313" key="2">
    <source>
        <dbReference type="EMBL" id="CAF0893398.1"/>
    </source>
</evidence>
<evidence type="ECO:0000256" key="1">
    <source>
        <dbReference type="SAM" id="Coils"/>
    </source>
</evidence>
<comment type="caution">
    <text evidence="2">The sequence shown here is derived from an EMBL/GenBank/DDBJ whole genome shotgun (WGS) entry which is preliminary data.</text>
</comment>
<name>A0A813Z4Z1_9BILA</name>
<gene>
    <name evidence="2" type="ORF">QVE165_LOCUS9071</name>
</gene>
<dbReference type="Proteomes" id="UP000663832">
    <property type="component" value="Unassembled WGS sequence"/>
</dbReference>
<accession>A0A813Z4Z1</accession>
<evidence type="ECO:0000313" key="3">
    <source>
        <dbReference type="Proteomes" id="UP000663832"/>
    </source>
</evidence>
<feature type="coiled-coil region" evidence="1">
    <location>
        <begin position="39"/>
        <end position="98"/>
    </location>
</feature>
<dbReference type="AlphaFoldDB" id="A0A813Z4Z1"/>
<dbReference type="OrthoDB" id="10165885at2759"/>
<feature type="coiled-coil region" evidence="1">
    <location>
        <begin position="188"/>
        <end position="232"/>
    </location>
</feature>
<dbReference type="EMBL" id="CAJNOM010000041">
    <property type="protein sequence ID" value="CAF0893398.1"/>
    <property type="molecule type" value="Genomic_DNA"/>
</dbReference>
<keyword evidence="3" id="KW-1185">Reference proteome</keyword>
<keyword evidence="1" id="KW-0175">Coiled coil</keyword>